<dbReference type="FunFam" id="1.10.340.30:FF:000002">
    <property type="entry name" value="Adenine DNA glycosylase"/>
    <property type="match status" value="1"/>
</dbReference>
<dbReference type="InterPro" id="IPR020476">
    <property type="entry name" value="Nudix_hydrolase"/>
</dbReference>
<feature type="domain" description="Nudix hydrolase" evidence="14">
    <location>
        <begin position="248"/>
        <end position="376"/>
    </location>
</feature>
<dbReference type="InterPro" id="IPR020084">
    <property type="entry name" value="NUDIX_hydrolase_CS"/>
</dbReference>
<dbReference type="PROSITE" id="PS01155">
    <property type="entry name" value="ENDONUCLEASE_III_2"/>
    <property type="match status" value="1"/>
</dbReference>
<dbReference type="Pfam" id="PF14815">
    <property type="entry name" value="NUDIX_4"/>
    <property type="match status" value="1"/>
</dbReference>
<keyword evidence="7" id="KW-0479">Metal-binding</keyword>
<dbReference type="NCBIfam" id="TIGR01084">
    <property type="entry name" value="mutY"/>
    <property type="match status" value="1"/>
</dbReference>
<dbReference type="InterPro" id="IPR044298">
    <property type="entry name" value="MIG/MutY"/>
</dbReference>
<dbReference type="InterPro" id="IPR029119">
    <property type="entry name" value="MutY_C"/>
</dbReference>
<keyword evidence="8" id="KW-0227">DNA damage</keyword>
<dbReference type="GO" id="GO:0000701">
    <property type="term" value="F:purine-specific mismatch base pair DNA N-glycosylase activity"/>
    <property type="evidence" value="ECO:0007669"/>
    <property type="project" value="UniProtKB-EC"/>
</dbReference>
<accession>A0A0F9WFU4</accession>
<dbReference type="AlphaFoldDB" id="A0A0F9WFU4"/>
<keyword evidence="11" id="KW-0411">Iron-sulfur</keyword>
<comment type="caution">
    <text evidence="15">The sequence shown here is derived from an EMBL/GenBank/DDBJ whole genome shotgun (WGS) entry which is preliminary data.</text>
</comment>
<evidence type="ECO:0000256" key="7">
    <source>
        <dbReference type="ARBA" id="ARBA00022723"/>
    </source>
</evidence>
<dbReference type="SUPFAM" id="SSF55811">
    <property type="entry name" value="Nudix"/>
    <property type="match status" value="1"/>
</dbReference>
<keyword evidence="9" id="KW-0378">Hydrolase</keyword>
<dbReference type="InterPro" id="IPR004036">
    <property type="entry name" value="Endonuclease-III-like_CS2"/>
</dbReference>
<dbReference type="GO" id="GO:0006298">
    <property type="term" value="P:mismatch repair"/>
    <property type="evidence" value="ECO:0007669"/>
    <property type="project" value="TreeGrafter"/>
</dbReference>
<keyword evidence="12" id="KW-0234">DNA repair</keyword>
<name>A0A0F9WFU4_9ZZZZ</name>
<evidence type="ECO:0000256" key="12">
    <source>
        <dbReference type="ARBA" id="ARBA00023204"/>
    </source>
</evidence>
<dbReference type="Pfam" id="PF00633">
    <property type="entry name" value="HHH"/>
    <property type="match status" value="1"/>
</dbReference>
<dbReference type="InterPro" id="IPR005760">
    <property type="entry name" value="A/G_AdeGlyc_MutY"/>
</dbReference>
<dbReference type="InterPro" id="IPR000445">
    <property type="entry name" value="HhH_motif"/>
</dbReference>
<dbReference type="PROSITE" id="PS00893">
    <property type="entry name" value="NUDIX_BOX"/>
    <property type="match status" value="1"/>
</dbReference>
<evidence type="ECO:0000256" key="13">
    <source>
        <dbReference type="ARBA" id="ARBA00023295"/>
    </source>
</evidence>
<dbReference type="Gene3D" id="1.10.340.30">
    <property type="entry name" value="Hypothetical protein, domain 2"/>
    <property type="match status" value="1"/>
</dbReference>
<sequence>MAINAREERETPMPASAPHPARIAAIRRRLLDWWRRDGRDLPWRRRRTPYRVWVAEMMLQQTQVETVRPYFARWLRRFPSFRALAAARQDEVLKCWEGLGYYSRARNMHAAARTVVHELGGRLPRTTAELRTLPGIGPYTAGAIASIAFGADEPVLDGNVIRVLCRLLAIRRNPSDARVRKSLWQLAGRLVPPGEAGPFNEALMDLGATICTPRRPDCRNCPLRTICDARAKGLQEQLPVKTRRKATPHYDVVVAVIIKGGRVLIDRRNDAGLLGGLWEFPGGKIEPGESPVQAVRREVREEIGIEVAPRSKPFITVSHAYSHFRITLQAFRCRHVRGRARAIGPAAVRWVDADKLTTYAFPRANQKVLRALQTLLSDRSSSAGESGKPEIA</sequence>
<dbReference type="GO" id="GO:0032357">
    <property type="term" value="F:oxidized purine DNA binding"/>
    <property type="evidence" value="ECO:0007669"/>
    <property type="project" value="TreeGrafter"/>
</dbReference>
<dbReference type="InterPro" id="IPR011257">
    <property type="entry name" value="DNA_glycosylase"/>
</dbReference>
<evidence type="ECO:0000256" key="1">
    <source>
        <dbReference type="ARBA" id="ARBA00000843"/>
    </source>
</evidence>
<evidence type="ECO:0000256" key="2">
    <source>
        <dbReference type="ARBA" id="ARBA00001966"/>
    </source>
</evidence>
<comment type="catalytic activity">
    <reaction evidence="1">
        <text>Hydrolyzes free adenine bases from 7,8-dihydro-8-oxoguanine:adenine mismatched double-stranded DNA, leaving an apurinic site.</text>
        <dbReference type="EC" id="3.2.2.31"/>
    </reaction>
</comment>
<keyword evidence="13" id="KW-0326">Glycosidase</keyword>
<gene>
    <name evidence="15" type="ORF">LCGC14_0017830</name>
</gene>
<dbReference type="InterPro" id="IPR000086">
    <property type="entry name" value="NUDIX_hydrolase_dom"/>
</dbReference>
<keyword evidence="6" id="KW-0004">4Fe-4S</keyword>
<organism evidence="15">
    <name type="scientific">marine sediment metagenome</name>
    <dbReference type="NCBI Taxonomy" id="412755"/>
    <lineage>
        <taxon>unclassified sequences</taxon>
        <taxon>metagenomes</taxon>
        <taxon>ecological metagenomes</taxon>
    </lineage>
</organism>
<dbReference type="PANTHER" id="PTHR42944:SF1">
    <property type="entry name" value="ADENINE DNA GLYCOSYLASE"/>
    <property type="match status" value="1"/>
</dbReference>
<dbReference type="GO" id="GO:0006284">
    <property type="term" value="P:base-excision repair"/>
    <property type="evidence" value="ECO:0007669"/>
    <property type="project" value="InterPro"/>
</dbReference>
<dbReference type="InterPro" id="IPR023170">
    <property type="entry name" value="HhH_base_excis_C"/>
</dbReference>
<dbReference type="Gene3D" id="1.10.1670.10">
    <property type="entry name" value="Helix-hairpin-Helix base-excision DNA repair enzymes (C-terminal)"/>
    <property type="match status" value="1"/>
</dbReference>
<reference evidence="15" key="1">
    <citation type="journal article" date="2015" name="Nature">
        <title>Complex archaea that bridge the gap between prokaryotes and eukaryotes.</title>
        <authorList>
            <person name="Spang A."/>
            <person name="Saw J.H."/>
            <person name="Jorgensen S.L."/>
            <person name="Zaremba-Niedzwiedzka K."/>
            <person name="Martijn J."/>
            <person name="Lind A.E."/>
            <person name="van Eijk R."/>
            <person name="Schleper C."/>
            <person name="Guy L."/>
            <person name="Ettema T.J."/>
        </authorList>
    </citation>
    <scope>NUCLEOTIDE SEQUENCE</scope>
</reference>
<evidence type="ECO:0000256" key="3">
    <source>
        <dbReference type="ARBA" id="ARBA00008343"/>
    </source>
</evidence>
<dbReference type="GO" id="GO:0046872">
    <property type="term" value="F:metal ion binding"/>
    <property type="evidence" value="ECO:0007669"/>
    <property type="project" value="UniProtKB-KW"/>
</dbReference>
<dbReference type="PRINTS" id="PR00502">
    <property type="entry name" value="NUDIXFAMILY"/>
</dbReference>
<dbReference type="EC" id="3.2.2.31" evidence="4"/>
<keyword evidence="10" id="KW-0408">Iron</keyword>
<protein>
    <recommendedName>
        <fullName evidence="5">Adenine DNA glycosylase</fullName>
        <ecNumber evidence="4">3.2.2.31</ecNumber>
    </recommendedName>
</protein>
<dbReference type="PANTHER" id="PTHR42944">
    <property type="entry name" value="ADENINE DNA GLYCOSYLASE"/>
    <property type="match status" value="1"/>
</dbReference>
<dbReference type="GO" id="GO:0051539">
    <property type="term" value="F:4 iron, 4 sulfur cluster binding"/>
    <property type="evidence" value="ECO:0007669"/>
    <property type="project" value="UniProtKB-KW"/>
</dbReference>
<dbReference type="SUPFAM" id="SSF48150">
    <property type="entry name" value="DNA-glycosylase"/>
    <property type="match status" value="1"/>
</dbReference>
<evidence type="ECO:0000256" key="10">
    <source>
        <dbReference type="ARBA" id="ARBA00023004"/>
    </source>
</evidence>
<evidence type="ECO:0000259" key="14">
    <source>
        <dbReference type="PROSITE" id="PS51462"/>
    </source>
</evidence>
<dbReference type="EMBL" id="LAZR01000003">
    <property type="protein sequence ID" value="KKO11303.1"/>
    <property type="molecule type" value="Genomic_DNA"/>
</dbReference>
<dbReference type="SMART" id="SM00478">
    <property type="entry name" value="ENDO3c"/>
    <property type="match status" value="1"/>
</dbReference>
<evidence type="ECO:0000256" key="9">
    <source>
        <dbReference type="ARBA" id="ARBA00022801"/>
    </source>
</evidence>
<comment type="cofactor">
    <cofactor evidence="2">
        <name>[4Fe-4S] cluster</name>
        <dbReference type="ChEBI" id="CHEBI:49883"/>
    </cofactor>
</comment>
<evidence type="ECO:0000256" key="11">
    <source>
        <dbReference type="ARBA" id="ARBA00023014"/>
    </source>
</evidence>
<evidence type="ECO:0000256" key="6">
    <source>
        <dbReference type="ARBA" id="ARBA00022485"/>
    </source>
</evidence>
<dbReference type="CDD" id="cd00056">
    <property type="entry name" value="ENDO3c"/>
    <property type="match status" value="1"/>
</dbReference>
<dbReference type="CDD" id="cd03425">
    <property type="entry name" value="NUDIX_MutT_NudA_like"/>
    <property type="match status" value="1"/>
</dbReference>
<dbReference type="GO" id="GO:0034039">
    <property type="term" value="F:8-oxo-7,8-dihydroguanine DNA N-glycosylase activity"/>
    <property type="evidence" value="ECO:0007669"/>
    <property type="project" value="TreeGrafter"/>
</dbReference>
<dbReference type="Gene3D" id="3.90.79.10">
    <property type="entry name" value="Nucleoside Triphosphate Pyrophosphohydrolase"/>
    <property type="match status" value="1"/>
</dbReference>
<dbReference type="PROSITE" id="PS51462">
    <property type="entry name" value="NUDIX"/>
    <property type="match status" value="1"/>
</dbReference>
<dbReference type="InterPro" id="IPR003265">
    <property type="entry name" value="HhH-GPD_domain"/>
</dbReference>
<evidence type="ECO:0000256" key="5">
    <source>
        <dbReference type="ARBA" id="ARBA00022023"/>
    </source>
</evidence>
<dbReference type="InterPro" id="IPR003651">
    <property type="entry name" value="Endonuclease3_FeS-loop_motif"/>
</dbReference>
<dbReference type="SMART" id="SM00525">
    <property type="entry name" value="FES"/>
    <property type="match status" value="1"/>
</dbReference>
<dbReference type="InterPro" id="IPR015797">
    <property type="entry name" value="NUDIX_hydrolase-like_dom_sf"/>
</dbReference>
<dbReference type="Pfam" id="PF00730">
    <property type="entry name" value="HhH-GPD"/>
    <property type="match status" value="1"/>
</dbReference>
<proteinExistence type="inferred from homology"/>
<comment type="similarity">
    <text evidence="3">Belongs to the Nth/MutY family.</text>
</comment>
<evidence type="ECO:0000313" key="15">
    <source>
        <dbReference type="EMBL" id="KKO11303.1"/>
    </source>
</evidence>
<dbReference type="GO" id="GO:0035485">
    <property type="term" value="F:adenine/guanine mispair binding"/>
    <property type="evidence" value="ECO:0007669"/>
    <property type="project" value="TreeGrafter"/>
</dbReference>
<dbReference type="FunFam" id="1.10.1670.10:FF:000002">
    <property type="entry name" value="Adenine DNA glycosylase"/>
    <property type="match status" value="1"/>
</dbReference>
<evidence type="ECO:0000256" key="8">
    <source>
        <dbReference type="ARBA" id="ARBA00022763"/>
    </source>
</evidence>
<evidence type="ECO:0000256" key="4">
    <source>
        <dbReference type="ARBA" id="ARBA00012045"/>
    </source>
</evidence>